<accession>A0A0R3PT15</accession>
<keyword evidence="1" id="KW-0812">Transmembrane</keyword>
<protein>
    <submittedName>
        <fullName evidence="2 4">Uncharacterized protein</fullName>
    </submittedName>
</protein>
<dbReference type="EMBL" id="UYYA01004214">
    <property type="protein sequence ID" value="VDM60442.1"/>
    <property type="molecule type" value="Genomic_DNA"/>
</dbReference>
<dbReference type="AlphaFoldDB" id="A0A0R3PT15"/>
<proteinExistence type="predicted"/>
<keyword evidence="3" id="KW-1185">Reference proteome</keyword>
<evidence type="ECO:0000313" key="2">
    <source>
        <dbReference type="EMBL" id="VDM60442.1"/>
    </source>
</evidence>
<keyword evidence="1" id="KW-0472">Membrane</keyword>
<keyword evidence="1" id="KW-1133">Transmembrane helix</keyword>
<reference evidence="2 3" key="2">
    <citation type="submission" date="2018-11" db="EMBL/GenBank/DDBJ databases">
        <authorList>
            <consortium name="Pathogen Informatics"/>
        </authorList>
    </citation>
    <scope>NUCLEOTIDE SEQUENCE [LARGE SCALE GENOMIC DNA]</scope>
    <source>
        <strain evidence="2 3">Costa Rica</strain>
    </source>
</reference>
<dbReference type="Proteomes" id="UP000267027">
    <property type="component" value="Unassembled WGS sequence"/>
</dbReference>
<evidence type="ECO:0000313" key="3">
    <source>
        <dbReference type="Proteomes" id="UP000267027"/>
    </source>
</evidence>
<evidence type="ECO:0000313" key="4">
    <source>
        <dbReference type="WBParaSite" id="ACOC_0000885601-mRNA-1"/>
    </source>
</evidence>
<feature type="transmembrane region" description="Helical" evidence="1">
    <location>
        <begin position="24"/>
        <end position="42"/>
    </location>
</feature>
<sequence>MPSNSRKGNTWALGKGNRGFESELCFLFFKYFSIIMVVFHIVPESIYEEDQVLKQQLNLHATFEHLRG</sequence>
<organism evidence="4">
    <name type="scientific">Angiostrongylus costaricensis</name>
    <name type="common">Nematode worm</name>
    <dbReference type="NCBI Taxonomy" id="334426"/>
    <lineage>
        <taxon>Eukaryota</taxon>
        <taxon>Metazoa</taxon>
        <taxon>Ecdysozoa</taxon>
        <taxon>Nematoda</taxon>
        <taxon>Chromadorea</taxon>
        <taxon>Rhabditida</taxon>
        <taxon>Rhabditina</taxon>
        <taxon>Rhabditomorpha</taxon>
        <taxon>Strongyloidea</taxon>
        <taxon>Metastrongylidae</taxon>
        <taxon>Angiostrongylus</taxon>
    </lineage>
</organism>
<reference evidence="4" key="1">
    <citation type="submission" date="2017-02" db="UniProtKB">
        <authorList>
            <consortium name="WormBaseParasite"/>
        </authorList>
    </citation>
    <scope>IDENTIFICATION</scope>
</reference>
<evidence type="ECO:0000256" key="1">
    <source>
        <dbReference type="SAM" id="Phobius"/>
    </source>
</evidence>
<dbReference type="WBParaSite" id="ACOC_0000885601-mRNA-1">
    <property type="protein sequence ID" value="ACOC_0000885601-mRNA-1"/>
    <property type="gene ID" value="ACOC_0000885601"/>
</dbReference>
<name>A0A0R3PT15_ANGCS</name>
<gene>
    <name evidence="2" type="ORF">ACOC_LOCUS8857</name>
</gene>